<dbReference type="Proteomes" id="UP000285725">
    <property type="component" value="Unassembled WGS sequence"/>
</dbReference>
<dbReference type="EMBL" id="QRQU01000005">
    <property type="protein sequence ID" value="RHN24866.1"/>
    <property type="molecule type" value="Genomic_DNA"/>
</dbReference>
<dbReference type="InterPro" id="IPR023378">
    <property type="entry name" value="YheA/YmcA-like_dom_sf"/>
</dbReference>
<proteinExistence type="inferred from homology"/>
<dbReference type="Proteomes" id="UP000460220">
    <property type="component" value="Unassembled WGS sequence"/>
</dbReference>
<dbReference type="Proteomes" id="UP000441330">
    <property type="component" value="Unassembled WGS sequence"/>
</dbReference>
<accession>A0A3E4U8F6</accession>
<dbReference type="RefSeq" id="WP_003014453.1">
    <property type="nucleotide sequence ID" value="NZ_CABJDC010000005.1"/>
</dbReference>
<evidence type="ECO:0000256" key="1">
    <source>
        <dbReference type="HAMAP-Rule" id="MF_01526"/>
    </source>
</evidence>
<dbReference type="EMBL" id="WMYY01000001">
    <property type="protein sequence ID" value="MTR65991.1"/>
    <property type="molecule type" value="Genomic_DNA"/>
</dbReference>
<organism evidence="7 8">
    <name type="scientific">Streptococcus parasanguinis</name>
    <dbReference type="NCBI Taxonomy" id="1318"/>
    <lineage>
        <taxon>Bacteria</taxon>
        <taxon>Bacillati</taxon>
        <taxon>Bacillota</taxon>
        <taxon>Bacilli</taxon>
        <taxon>Lactobacillales</taxon>
        <taxon>Streptococcaceae</taxon>
        <taxon>Streptococcus</taxon>
    </lineage>
</organism>
<sequence>MANIYDVANELSRTLRDLPEYKAVVESKQAIEANPEAKTLFDEYVAFQNQLQGLMQSGQLPTEAVQQEMKDYMEKIQASPIVNEFFTKQQQLSIYLADLEKIIFEPIQDLYK</sequence>
<gene>
    <name evidence="7" type="ORF">DWZ19_07540</name>
    <name evidence="5" type="ORF">GMC73_01635</name>
    <name evidence="3" type="ORF">GMC75_05120</name>
    <name evidence="4" type="ORF">GMC80_07165</name>
    <name evidence="6" type="ORF">GMC94_02455</name>
    <name evidence="2" type="ORF">KHX87_08675</name>
</gene>
<comment type="similarity">
    <text evidence="1">Belongs to the UPF0342 family.</text>
</comment>
<dbReference type="Proteomes" id="UP000709219">
    <property type="component" value="Unassembled WGS sequence"/>
</dbReference>
<evidence type="ECO:0000313" key="7">
    <source>
        <dbReference type="EMBL" id="RHN24866.1"/>
    </source>
</evidence>
<dbReference type="NCBIfam" id="NF010209">
    <property type="entry name" value="PRK13676.1-1"/>
    <property type="match status" value="1"/>
</dbReference>
<evidence type="ECO:0000313" key="11">
    <source>
        <dbReference type="Proteomes" id="UP000460220"/>
    </source>
</evidence>
<evidence type="ECO:0000313" key="2">
    <source>
        <dbReference type="EMBL" id="MBS5359157.1"/>
    </source>
</evidence>
<dbReference type="Proteomes" id="UP000430295">
    <property type="component" value="Unassembled WGS sequence"/>
</dbReference>
<dbReference type="EMBL" id="JAGZFP010000022">
    <property type="protein sequence ID" value="MBS5359157.1"/>
    <property type="molecule type" value="Genomic_DNA"/>
</dbReference>
<dbReference type="HAMAP" id="MF_01526">
    <property type="entry name" value="UPF0342"/>
    <property type="match status" value="1"/>
</dbReference>
<name>A0A3E4U8F6_STRPA</name>
<dbReference type="Gene3D" id="1.20.1500.10">
    <property type="entry name" value="YheA/YmcA-like"/>
    <property type="match status" value="1"/>
</dbReference>
<evidence type="ECO:0000313" key="5">
    <source>
        <dbReference type="EMBL" id="MTR65991.1"/>
    </source>
</evidence>
<reference evidence="2" key="3">
    <citation type="submission" date="2021-02" db="EMBL/GenBank/DDBJ databases">
        <title>Infant gut strain persistence is associated with maternal origin, phylogeny, and functional potential including surface adhesion and iron acquisition.</title>
        <authorList>
            <person name="Lou Y.C."/>
        </authorList>
    </citation>
    <scope>NUCLEOTIDE SEQUENCE</scope>
    <source>
        <strain evidence="2">L3_098_011G1_dasL3_098_011G1_concoct_7</strain>
    </source>
</reference>
<dbReference type="AlphaFoldDB" id="A0A3E4U8F6"/>
<dbReference type="InterPro" id="IPR010368">
    <property type="entry name" value="Com_YlbF"/>
</dbReference>
<evidence type="ECO:0000313" key="4">
    <source>
        <dbReference type="EMBL" id="MTR63105.1"/>
    </source>
</evidence>
<reference evidence="7 8" key="1">
    <citation type="submission" date="2018-08" db="EMBL/GenBank/DDBJ databases">
        <title>A genome reference for cultivated species of the human gut microbiota.</title>
        <authorList>
            <person name="Zou Y."/>
            <person name="Xue W."/>
            <person name="Luo G."/>
        </authorList>
    </citation>
    <scope>NUCLEOTIDE SEQUENCE [LARGE SCALE GENOMIC DNA]</scope>
    <source>
        <strain evidence="7 8">AF30-12BH</strain>
    </source>
</reference>
<dbReference type="Pfam" id="PF06133">
    <property type="entry name" value="Com_YlbF"/>
    <property type="match status" value="1"/>
</dbReference>
<evidence type="ECO:0000313" key="3">
    <source>
        <dbReference type="EMBL" id="MTR41069.1"/>
    </source>
</evidence>
<evidence type="ECO:0000313" key="9">
    <source>
        <dbReference type="Proteomes" id="UP000430295"/>
    </source>
</evidence>
<protein>
    <recommendedName>
        <fullName evidence="1">UPF0342 protein DWZ19_07540</fullName>
    </recommendedName>
</protein>
<evidence type="ECO:0000313" key="6">
    <source>
        <dbReference type="EMBL" id="MTS53757.1"/>
    </source>
</evidence>
<dbReference type="EMBL" id="WMZJ01000002">
    <property type="protein sequence ID" value="MTS53757.1"/>
    <property type="molecule type" value="Genomic_DNA"/>
</dbReference>
<evidence type="ECO:0000313" key="10">
    <source>
        <dbReference type="Proteomes" id="UP000441330"/>
    </source>
</evidence>
<reference evidence="9 10" key="2">
    <citation type="journal article" date="2019" name="Nat. Med.">
        <title>A library of human gut bacterial isolates paired with longitudinal multiomics data enables mechanistic microbiome research.</title>
        <authorList>
            <person name="Poyet M."/>
            <person name="Groussin M."/>
            <person name="Gibbons S.M."/>
            <person name="Avila-Pacheco J."/>
            <person name="Jiang X."/>
            <person name="Kearney S.M."/>
            <person name="Perrotta A.R."/>
            <person name="Berdy B."/>
            <person name="Zhao S."/>
            <person name="Lieberman T.D."/>
            <person name="Swanson P.K."/>
            <person name="Smith M."/>
            <person name="Roesemann S."/>
            <person name="Alexander J.E."/>
            <person name="Rich S.A."/>
            <person name="Livny J."/>
            <person name="Vlamakis H."/>
            <person name="Clish C."/>
            <person name="Bullock K."/>
            <person name="Deik A."/>
            <person name="Scott J."/>
            <person name="Pierce K.A."/>
            <person name="Xavier R.J."/>
            <person name="Alm E.J."/>
        </authorList>
    </citation>
    <scope>NUCLEOTIDE SEQUENCE [LARGE SCALE GENOMIC DNA]</scope>
    <source>
        <strain evidence="6 10">BIOML-A1</strain>
        <strain evidence="4 12">BIOML-A10</strain>
        <strain evidence="5 11">BIOML-A12</strain>
        <strain evidence="3 9">BIOML-A18</strain>
    </source>
</reference>
<dbReference type="Proteomes" id="UP000462658">
    <property type="component" value="Unassembled WGS sequence"/>
</dbReference>
<dbReference type="EMBL" id="WMZA01000003">
    <property type="protein sequence ID" value="MTR63105.1"/>
    <property type="molecule type" value="Genomic_DNA"/>
</dbReference>
<evidence type="ECO:0000313" key="12">
    <source>
        <dbReference type="Proteomes" id="UP000462658"/>
    </source>
</evidence>
<evidence type="ECO:0000313" key="8">
    <source>
        <dbReference type="Proteomes" id="UP000285725"/>
    </source>
</evidence>
<dbReference type="EMBL" id="WMYS01000002">
    <property type="protein sequence ID" value="MTR41069.1"/>
    <property type="molecule type" value="Genomic_DNA"/>
</dbReference>
<dbReference type="SUPFAM" id="SSF158622">
    <property type="entry name" value="YheA/YmcA-like"/>
    <property type="match status" value="1"/>
</dbReference>
<comment type="caution">
    <text evidence="7">The sequence shown here is derived from an EMBL/GenBank/DDBJ whole genome shotgun (WGS) entry which is preliminary data.</text>
</comment>